<dbReference type="Pfam" id="PF14509">
    <property type="entry name" value="GH97_C"/>
    <property type="match status" value="1"/>
</dbReference>
<dbReference type="Gene3D" id="2.70.98.10">
    <property type="match status" value="1"/>
</dbReference>
<dbReference type="Gene3D" id="3.20.20.70">
    <property type="entry name" value="Aldolase class I"/>
    <property type="match status" value="1"/>
</dbReference>
<dbReference type="Pfam" id="PF14508">
    <property type="entry name" value="GH97_N"/>
    <property type="match status" value="1"/>
</dbReference>
<keyword evidence="6" id="KW-1185">Reference proteome</keyword>
<dbReference type="InterPro" id="IPR017853">
    <property type="entry name" value="GH"/>
</dbReference>
<dbReference type="InterPro" id="IPR013785">
    <property type="entry name" value="Aldolase_TIM"/>
</dbReference>
<feature type="domain" description="Glycosyl-hydrolase 97 C-terminal oligomerisation" evidence="4">
    <location>
        <begin position="576"/>
        <end position="676"/>
    </location>
</feature>
<dbReference type="RefSeq" id="WP_280575142.1">
    <property type="nucleotide sequence ID" value="NZ_JARXRM010000036.1"/>
</dbReference>
<dbReference type="InterPro" id="IPR014718">
    <property type="entry name" value="GH-type_carb-bd"/>
</dbReference>
<comment type="caution">
    <text evidence="5">The sequence shown here is derived from an EMBL/GenBank/DDBJ whole genome shotgun (WGS) entry which is preliminary data.</text>
</comment>
<sequence>MPHRLLLCLAVLLPLSAIAQPATDERPVARVSSPDGALEVAVTTDPEGRASYSVSRHGRPVLAPSRLGIMLTDAPKLERNLDLLEPRTGGHDQTWEQPWGERRFVRDHHNELRVTFAERVGARRRFDVVFRVFDDGIGFRYDFPEQPGLRQLNIADELTEFVVAEPATAWWIPAQEWNRKEYVYQRTPLAEVGFAQTPFTLRTDDGLHLALHEAALADYSAMNLMRVEGRRLRAMLFPGTGAAKVERAAPFATPWRVLLVSEDAAGLAESDLVLNLNAPNALGDVSWVKPMKYLGIWWEMHLDTKSWSSGPKHGATTEEAIRYIDFAADHGIGGLLIEGWNLGWDGDWFANGEEFSFTEAYPDFDIERVAAHAQQKGVRLIGHHETSGHVAHYESQLEDAFDLYRRLGIDAVKTGYVADGGQAKVRAADGTLRQAWHEGQAMSRHHLKVIAEAAKRRIGVNPHEPIKDSGLRRTYPNWMTREGARGMEYNAWGEPGNPPGHEATLVFTRMLDGPFDFTPGVFSMRTRSGGRIATTLAKQLALYVVIYSPLQMAVDLPENYQANLPAFRFIEDVPVDWEDSRVVAGEIGEFAVIARRERGGDDWYLGAVTDGEARELRVALSFLEEGRSYTARIYRDGPDAGWQGDQTDLEIEERTVAAGDTLTLRLAPGGGQAIQFVAE</sequence>
<keyword evidence="5" id="KW-0378">Hydrolase</keyword>
<evidence type="ECO:0000313" key="5">
    <source>
        <dbReference type="EMBL" id="MDH5823858.1"/>
    </source>
</evidence>
<gene>
    <name evidence="5" type="ORF">QFW77_12810</name>
</gene>
<feature type="domain" description="Glycosyl-hydrolase 97 N-terminal" evidence="3">
    <location>
        <begin position="31"/>
        <end position="279"/>
    </location>
</feature>
<keyword evidence="1" id="KW-0732">Signal</keyword>
<feature type="domain" description="Glycosyl-hydrolase 97 catalytic" evidence="2">
    <location>
        <begin position="297"/>
        <end position="484"/>
    </location>
</feature>
<evidence type="ECO:0000313" key="6">
    <source>
        <dbReference type="Proteomes" id="UP001156940"/>
    </source>
</evidence>
<dbReference type="EMBL" id="JARXRM010000036">
    <property type="protein sequence ID" value="MDH5823858.1"/>
    <property type="molecule type" value="Genomic_DNA"/>
</dbReference>
<dbReference type="InterPro" id="IPR029483">
    <property type="entry name" value="GH97_C"/>
</dbReference>
<organism evidence="5 6">
    <name type="scientific">Luteimonas endophytica</name>
    <dbReference type="NCBI Taxonomy" id="3042023"/>
    <lineage>
        <taxon>Bacteria</taxon>
        <taxon>Pseudomonadati</taxon>
        <taxon>Pseudomonadota</taxon>
        <taxon>Gammaproteobacteria</taxon>
        <taxon>Lysobacterales</taxon>
        <taxon>Lysobacteraceae</taxon>
        <taxon>Luteimonas</taxon>
    </lineage>
</organism>
<feature type="signal peptide" evidence="1">
    <location>
        <begin position="1"/>
        <end position="19"/>
    </location>
</feature>
<dbReference type="InterPro" id="IPR052720">
    <property type="entry name" value="Glycosyl_hydrolase_97"/>
</dbReference>
<dbReference type="PANTHER" id="PTHR35803">
    <property type="entry name" value="GLUCAN 1,4-ALPHA-GLUCOSIDASE SUSB-RELATED"/>
    <property type="match status" value="1"/>
</dbReference>
<reference evidence="5 6" key="1">
    <citation type="submission" date="2023-04" db="EMBL/GenBank/DDBJ databases">
        <title>Luteimonas endophyticus RD2P54.</title>
        <authorList>
            <person name="Sun J.-Q."/>
        </authorList>
    </citation>
    <scope>NUCLEOTIDE SEQUENCE [LARGE SCALE GENOMIC DNA]</scope>
    <source>
        <strain evidence="5 6">RD2P54</strain>
    </source>
</reference>
<dbReference type="GO" id="GO:0016787">
    <property type="term" value="F:hydrolase activity"/>
    <property type="evidence" value="ECO:0007669"/>
    <property type="project" value="UniProtKB-KW"/>
</dbReference>
<dbReference type="Pfam" id="PF10566">
    <property type="entry name" value="Glyco_hydro_97"/>
    <property type="match status" value="1"/>
</dbReference>
<proteinExistence type="predicted"/>
<protein>
    <submittedName>
        <fullName evidence="5">Glycoside hydrolase family 97 protein</fullName>
    </submittedName>
</protein>
<dbReference type="InterPro" id="IPR019563">
    <property type="entry name" value="GH97_catalytic"/>
</dbReference>
<dbReference type="PANTHER" id="PTHR35803:SF1">
    <property type="entry name" value="GLUCAN 1,4-ALPHA-GLUCOSIDASE SUSB"/>
    <property type="match status" value="1"/>
</dbReference>
<evidence type="ECO:0000259" key="3">
    <source>
        <dbReference type="Pfam" id="PF14508"/>
    </source>
</evidence>
<accession>A0ABT6JCD4</accession>
<evidence type="ECO:0000256" key="1">
    <source>
        <dbReference type="SAM" id="SignalP"/>
    </source>
</evidence>
<feature type="chain" id="PRO_5046076307" evidence="1">
    <location>
        <begin position="20"/>
        <end position="679"/>
    </location>
</feature>
<dbReference type="InterPro" id="IPR029486">
    <property type="entry name" value="GH97_N"/>
</dbReference>
<evidence type="ECO:0000259" key="4">
    <source>
        <dbReference type="Pfam" id="PF14509"/>
    </source>
</evidence>
<dbReference type="Proteomes" id="UP001156940">
    <property type="component" value="Unassembled WGS sequence"/>
</dbReference>
<name>A0ABT6JCD4_9GAMM</name>
<dbReference type="SUPFAM" id="SSF51445">
    <property type="entry name" value="(Trans)glycosidases"/>
    <property type="match status" value="1"/>
</dbReference>
<evidence type="ECO:0000259" key="2">
    <source>
        <dbReference type="Pfam" id="PF10566"/>
    </source>
</evidence>